<evidence type="ECO:0000313" key="2">
    <source>
        <dbReference type="EMBL" id="MER0428422.1"/>
    </source>
</evidence>
<accession>A0ABV1QB80</accession>
<organism evidence="2 3">
    <name type="scientific">Streptomyces microflavus</name>
    <name type="common">Streptomyces lipmanii</name>
    <dbReference type="NCBI Taxonomy" id="1919"/>
    <lineage>
        <taxon>Bacteria</taxon>
        <taxon>Bacillati</taxon>
        <taxon>Actinomycetota</taxon>
        <taxon>Actinomycetes</taxon>
        <taxon>Kitasatosporales</taxon>
        <taxon>Streptomycetaceae</taxon>
        <taxon>Streptomyces</taxon>
    </lineage>
</organism>
<protein>
    <submittedName>
        <fullName evidence="2">Uncharacterized protein</fullName>
    </submittedName>
</protein>
<evidence type="ECO:0000256" key="1">
    <source>
        <dbReference type="SAM" id="MobiDB-lite"/>
    </source>
</evidence>
<feature type="region of interest" description="Disordered" evidence="1">
    <location>
        <begin position="104"/>
        <end position="130"/>
    </location>
</feature>
<gene>
    <name evidence="2" type="ORF">ABR748_30010</name>
</gene>
<sequence length="130" mass="13840">MSTAKRLTSFCDPGRLSSRFPTSSVANGDALEGPVAPFVQSLPKFAGWVLSPETFLAMRLPVEALRPMSSRIPQPTPQYEQTVRALSTSAFAFASASGFVNEASFPSAPPSPRVRRAGCGRGGTLPRPRS</sequence>
<proteinExistence type="predicted"/>
<evidence type="ECO:0000313" key="3">
    <source>
        <dbReference type="Proteomes" id="UP001456562"/>
    </source>
</evidence>
<dbReference type="EMBL" id="JBEJUE010000036">
    <property type="protein sequence ID" value="MER0428422.1"/>
    <property type="molecule type" value="Genomic_DNA"/>
</dbReference>
<keyword evidence="3" id="KW-1185">Reference proteome</keyword>
<comment type="caution">
    <text evidence="2">The sequence shown here is derived from an EMBL/GenBank/DDBJ whole genome shotgun (WGS) entry which is preliminary data.</text>
</comment>
<name>A0ABV1QB80_STRMI</name>
<dbReference type="Proteomes" id="UP001456562">
    <property type="component" value="Unassembled WGS sequence"/>
</dbReference>
<reference evidence="2 3" key="1">
    <citation type="submission" date="2024-01" db="EMBL/GenBank/DDBJ databases">
        <title>Metagenomic exploration of the rhizosphere soil microbial community and their significance in facilitating the development of wild simulated ginseng.</title>
        <authorList>
            <person name="Huang J."/>
        </authorList>
    </citation>
    <scope>NUCLEOTIDE SEQUENCE [LARGE SCALE GENOMIC DNA]</scope>
    <source>
        <strain evidence="2 3">WY141</strain>
    </source>
</reference>